<accession>A0A835FRR4</accession>
<dbReference type="Proteomes" id="UP000636709">
    <property type="component" value="Unassembled WGS sequence"/>
</dbReference>
<evidence type="ECO:0000313" key="3">
    <source>
        <dbReference type="Proteomes" id="UP000636709"/>
    </source>
</evidence>
<feature type="region of interest" description="Disordered" evidence="1">
    <location>
        <begin position="41"/>
        <end position="73"/>
    </location>
</feature>
<name>A0A835FRR4_9POAL</name>
<evidence type="ECO:0000256" key="1">
    <source>
        <dbReference type="SAM" id="MobiDB-lite"/>
    </source>
</evidence>
<dbReference type="EMBL" id="JACEFO010000430">
    <property type="protein sequence ID" value="KAF8769769.1"/>
    <property type="molecule type" value="Genomic_DNA"/>
</dbReference>
<evidence type="ECO:0000313" key="2">
    <source>
        <dbReference type="EMBL" id="KAF8769769.1"/>
    </source>
</evidence>
<protein>
    <submittedName>
        <fullName evidence="2">Uncharacterized protein</fullName>
    </submittedName>
</protein>
<feature type="compositionally biased region" description="Basic and acidic residues" evidence="1">
    <location>
        <begin position="49"/>
        <end position="62"/>
    </location>
</feature>
<proteinExistence type="predicted"/>
<reference evidence="2" key="1">
    <citation type="submission" date="2020-07" db="EMBL/GenBank/DDBJ databases">
        <title>Genome sequence and genetic diversity analysis of an under-domesticated orphan crop, white fonio (Digitaria exilis).</title>
        <authorList>
            <person name="Bennetzen J.L."/>
            <person name="Chen S."/>
            <person name="Ma X."/>
            <person name="Wang X."/>
            <person name="Yssel A.E.J."/>
            <person name="Chaluvadi S.R."/>
            <person name="Johnson M."/>
            <person name="Gangashetty P."/>
            <person name="Hamidou F."/>
            <person name="Sanogo M.D."/>
            <person name="Zwaenepoel A."/>
            <person name="Wallace J."/>
            <person name="Van De Peer Y."/>
            <person name="Van Deynze A."/>
        </authorList>
    </citation>
    <scope>NUCLEOTIDE SEQUENCE</scope>
    <source>
        <tissue evidence="2">Leaves</tissue>
    </source>
</reference>
<gene>
    <name evidence="2" type="ORF">HU200_006379</name>
</gene>
<sequence>MKKTGLRPVSINGLDLTGLRVVEGGRDEGCRGFGDTAVGRLLDEDDNDDTRTDWTDAQERFRPGSSEHTAGGP</sequence>
<organism evidence="2 3">
    <name type="scientific">Digitaria exilis</name>
    <dbReference type="NCBI Taxonomy" id="1010633"/>
    <lineage>
        <taxon>Eukaryota</taxon>
        <taxon>Viridiplantae</taxon>
        <taxon>Streptophyta</taxon>
        <taxon>Embryophyta</taxon>
        <taxon>Tracheophyta</taxon>
        <taxon>Spermatophyta</taxon>
        <taxon>Magnoliopsida</taxon>
        <taxon>Liliopsida</taxon>
        <taxon>Poales</taxon>
        <taxon>Poaceae</taxon>
        <taxon>PACMAD clade</taxon>
        <taxon>Panicoideae</taxon>
        <taxon>Panicodae</taxon>
        <taxon>Paniceae</taxon>
        <taxon>Anthephorinae</taxon>
        <taxon>Digitaria</taxon>
    </lineage>
</organism>
<comment type="caution">
    <text evidence="2">The sequence shown here is derived from an EMBL/GenBank/DDBJ whole genome shotgun (WGS) entry which is preliminary data.</text>
</comment>
<dbReference type="AlphaFoldDB" id="A0A835FRR4"/>
<keyword evidence="3" id="KW-1185">Reference proteome</keyword>